<dbReference type="InterPro" id="IPR010345">
    <property type="entry name" value="IL-17_fam"/>
</dbReference>
<comment type="similarity">
    <text evidence="2">Belongs to the IL-17 family.</text>
</comment>
<dbReference type="KEGG" id="lak:106172684"/>
<protein>
    <submittedName>
        <fullName evidence="8">Uncharacterized protein LOC106172684</fullName>
    </submittedName>
</protein>
<sequence length="160" mass="18054">MGFCIPRQEVKIVVVVLAILTGKIIAAPASEEHAKLASKSRHVRQIGHERCPEKDQRKLEGVHTDCPWYYCVNIDENRLPVHINVAMCLNSNEFSPGFQCERVLYNMEVHRKSPGDGENGLIKSHQSIPVACVKTNLVRKSSNERTTTEDEEDHPPPMID</sequence>
<evidence type="ECO:0000256" key="1">
    <source>
        <dbReference type="ARBA" id="ARBA00004613"/>
    </source>
</evidence>
<dbReference type="Gene3D" id="2.10.90.10">
    <property type="entry name" value="Cystine-knot cytokines"/>
    <property type="match status" value="1"/>
</dbReference>
<dbReference type="AlphaFoldDB" id="A0A1S3JGB9"/>
<dbReference type="SUPFAM" id="SSF57501">
    <property type="entry name" value="Cystine-knot cytokines"/>
    <property type="match status" value="1"/>
</dbReference>
<keyword evidence="3" id="KW-0964">Secreted</keyword>
<dbReference type="GO" id="GO:0005576">
    <property type="term" value="C:extracellular region"/>
    <property type="evidence" value="ECO:0007669"/>
    <property type="project" value="UniProtKB-SubCell"/>
</dbReference>
<dbReference type="GeneID" id="106172684"/>
<comment type="subcellular location">
    <subcellularLocation>
        <location evidence="1">Secreted</location>
    </subcellularLocation>
</comment>
<reference evidence="8" key="1">
    <citation type="submission" date="2025-08" db="UniProtKB">
        <authorList>
            <consortium name="RefSeq"/>
        </authorList>
    </citation>
    <scope>IDENTIFICATION</scope>
    <source>
        <tissue evidence="8">Gonads</tissue>
    </source>
</reference>
<dbReference type="InParanoid" id="A0A1S3JGB9"/>
<feature type="chain" id="PRO_5010208207" evidence="6">
    <location>
        <begin position="27"/>
        <end position="160"/>
    </location>
</feature>
<dbReference type="RefSeq" id="XP_013408944.1">
    <property type="nucleotide sequence ID" value="XM_013553490.1"/>
</dbReference>
<feature type="signal peptide" evidence="6">
    <location>
        <begin position="1"/>
        <end position="26"/>
    </location>
</feature>
<evidence type="ECO:0000313" key="7">
    <source>
        <dbReference type="Proteomes" id="UP000085678"/>
    </source>
</evidence>
<dbReference type="GO" id="GO:0005125">
    <property type="term" value="F:cytokine activity"/>
    <property type="evidence" value="ECO:0007669"/>
    <property type="project" value="InterPro"/>
</dbReference>
<accession>A0A1S3JGB9</accession>
<evidence type="ECO:0000256" key="4">
    <source>
        <dbReference type="ARBA" id="ARBA00022729"/>
    </source>
</evidence>
<dbReference type="Proteomes" id="UP000085678">
    <property type="component" value="Unplaced"/>
</dbReference>
<keyword evidence="4 6" id="KW-0732">Signal</keyword>
<name>A0A1S3JGB9_LINAN</name>
<gene>
    <name evidence="8" type="primary">LOC106172684</name>
</gene>
<dbReference type="InterPro" id="IPR029034">
    <property type="entry name" value="Cystine-knot_cytokine"/>
</dbReference>
<evidence type="ECO:0000256" key="5">
    <source>
        <dbReference type="SAM" id="MobiDB-lite"/>
    </source>
</evidence>
<evidence type="ECO:0000313" key="8">
    <source>
        <dbReference type="RefSeq" id="XP_013408944.1"/>
    </source>
</evidence>
<feature type="region of interest" description="Disordered" evidence="5">
    <location>
        <begin position="139"/>
        <end position="160"/>
    </location>
</feature>
<proteinExistence type="inferred from homology"/>
<organism evidence="7 8">
    <name type="scientific">Lingula anatina</name>
    <name type="common">Brachiopod</name>
    <name type="synonym">Lingula unguis</name>
    <dbReference type="NCBI Taxonomy" id="7574"/>
    <lineage>
        <taxon>Eukaryota</taxon>
        <taxon>Metazoa</taxon>
        <taxon>Spiralia</taxon>
        <taxon>Lophotrochozoa</taxon>
        <taxon>Brachiopoda</taxon>
        <taxon>Linguliformea</taxon>
        <taxon>Lingulata</taxon>
        <taxon>Lingulida</taxon>
        <taxon>Linguloidea</taxon>
        <taxon>Lingulidae</taxon>
        <taxon>Lingula</taxon>
    </lineage>
</organism>
<dbReference type="Pfam" id="PF06083">
    <property type="entry name" value="IL17"/>
    <property type="match status" value="1"/>
</dbReference>
<evidence type="ECO:0000256" key="2">
    <source>
        <dbReference type="ARBA" id="ARBA00007236"/>
    </source>
</evidence>
<evidence type="ECO:0000256" key="3">
    <source>
        <dbReference type="ARBA" id="ARBA00022525"/>
    </source>
</evidence>
<keyword evidence="7" id="KW-1185">Reference proteome</keyword>
<evidence type="ECO:0000256" key="6">
    <source>
        <dbReference type="SAM" id="SignalP"/>
    </source>
</evidence>